<feature type="region of interest" description="Disordered" evidence="1">
    <location>
        <begin position="1"/>
        <end position="107"/>
    </location>
</feature>
<protein>
    <submittedName>
        <fullName evidence="2">Uncharacterized protein</fullName>
    </submittedName>
</protein>
<dbReference type="Proteomes" id="UP000024635">
    <property type="component" value="Unassembled WGS sequence"/>
</dbReference>
<feature type="compositionally biased region" description="Polar residues" evidence="1">
    <location>
        <begin position="1"/>
        <end position="20"/>
    </location>
</feature>
<dbReference type="EMBL" id="JARK01001564">
    <property type="protein sequence ID" value="EYB89692.1"/>
    <property type="molecule type" value="Genomic_DNA"/>
</dbReference>
<name>A0A016SH17_9BILA</name>
<evidence type="ECO:0000313" key="3">
    <source>
        <dbReference type="Proteomes" id="UP000024635"/>
    </source>
</evidence>
<dbReference type="AlphaFoldDB" id="A0A016SH17"/>
<evidence type="ECO:0000256" key="1">
    <source>
        <dbReference type="SAM" id="MobiDB-lite"/>
    </source>
</evidence>
<organism evidence="2 3">
    <name type="scientific">Ancylostoma ceylanicum</name>
    <dbReference type="NCBI Taxonomy" id="53326"/>
    <lineage>
        <taxon>Eukaryota</taxon>
        <taxon>Metazoa</taxon>
        <taxon>Ecdysozoa</taxon>
        <taxon>Nematoda</taxon>
        <taxon>Chromadorea</taxon>
        <taxon>Rhabditida</taxon>
        <taxon>Rhabditina</taxon>
        <taxon>Rhabditomorpha</taxon>
        <taxon>Strongyloidea</taxon>
        <taxon>Ancylostomatidae</taxon>
        <taxon>Ancylostomatinae</taxon>
        <taxon>Ancylostoma</taxon>
    </lineage>
</organism>
<reference evidence="3" key="1">
    <citation type="journal article" date="2015" name="Nat. Genet.">
        <title>The genome and transcriptome of the zoonotic hookworm Ancylostoma ceylanicum identify infection-specific gene families.</title>
        <authorList>
            <person name="Schwarz E.M."/>
            <person name="Hu Y."/>
            <person name="Antoshechkin I."/>
            <person name="Miller M.M."/>
            <person name="Sternberg P.W."/>
            <person name="Aroian R.V."/>
        </authorList>
    </citation>
    <scope>NUCLEOTIDE SEQUENCE</scope>
    <source>
        <strain evidence="3">HY135</strain>
    </source>
</reference>
<comment type="caution">
    <text evidence="2">The sequence shown here is derived from an EMBL/GenBank/DDBJ whole genome shotgun (WGS) entry which is preliminary data.</text>
</comment>
<sequence>MSSVFAHSRFSVSGQNPGSRRSSRGKIGMLRDKNSQFLMTPTHPRAGVITSSGGTPERMSETMACTHLQAARGNTAARESPASHLSIAASRRSGANLRAGTRSRIRG</sequence>
<proteinExistence type="predicted"/>
<gene>
    <name evidence="2" type="primary">Acey_s0228.g2850</name>
    <name evidence="2" type="ORF">Y032_0228g2850</name>
</gene>
<keyword evidence="3" id="KW-1185">Reference proteome</keyword>
<accession>A0A016SH17</accession>
<evidence type="ECO:0000313" key="2">
    <source>
        <dbReference type="EMBL" id="EYB89692.1"/>
    </source>
</evidence>